<dbReference type="Proteomes" id="UP000317243">
    <property type="component" value="Unassembled WGS sequence"/>
</dbReference>
<proteinExistence type="predicted"/>
<protein>
    <submittedName>
        <fullName evidence="3">Proteasome-associated ATPase</fullName>
    </submittedName>
</protein>
<reference evidence="3 4" key="1">
    <citation type="submission" date="2019-02" db="EMBL/GenBank/DDBJ databases">
        <title>Deep-cultivation of Planctomycetes and their phenomic and genomic characterization uncovers novel biology.</title>
        <authorList>
            <person name="Wiegand S."/>
            <person name="Jogler M."/>
            <person name="Boedeker C."/>
            <person name="Pinto D."/>
            <person name="Vollmers J."/>
            <person name="Rivas-Marin E."/>
            <person name="Kohn T."/>
            <person name="Peeters S.H."/>
            <person name="Heuer A."/>
            <person name="Rast P."/>
            <person name="Oberbeckmann S."/>
            <person name="Bunk B."/>
            <person name="Jeske O."/>
            <person name="Meyerdierks A."/>
            <person name="Storesund J.E."/>
            <person name="Kallscheuer N."/>
            <person name="Luecker S."/>
            <person name="Lage O.M."/>
            <person name="Pohl T."/>
            <person name="Merkel B.J."/>
            <person name="Hornburger P."/>
            <person name="Mueller R.-W."/>
            <person name="Bruemmer F."/>
            <person name="Labrenz M."/>
            <person name="Spormann A.M."/>
            <person name="Op Den Camp H."/>
            <person name="Overmann J."/>
            <person name="Amann R."/>
            <person name="Jetten M.S.M."/>
            <person name="Mascher T."/>
            <person name="Medema M.H."/>
            <person name="Devos D.P."/>
            <person name="Kaster A.-K."/>
            <person name="Ovreas L."/>
            <person name="Rohde M."/>
            <person name="Galperin M.Y."/>
            <person name="Jogler C."/>
        </authorList>
    </citation>
    <scope>NUCLEOTIDE SEQUENCE [LARGE SCALE GENOMIC DNA]</scope>
    <source>
        <strain evidence="3 4">KOR42</strain>
    </source>
</reference>
<evidence type="ECO:0000256" key="1">
    <source>
        <dbReference type="SAM" id="MobiDB-lite"/>
    </source>
</evidence>
<accession>A0A5C5VXX0</accession>
<gene>
    <name evidence="3" type="primary">mpa</name>
    <name evidence="3" type="ORF">KOR42_45770</name>
</gene>
<keyword evidence="3" id="KW-0647">Proteasome</keyword>
<feature type="region of interest" description="Disordered" evidence="1">
    <location>
        <begin position="1"/>
        <end position="32"/>
    </location>
</feature>
<dbReference type="InterPro" id="IPR027417">
    <property type="entry name" value="P-loop_NTPase"/>
</dbReference>
<sequence>MVSEDSLPNLNLDEGQNESSSDSSGPQNRPELSTDLYDRIVNEVQAICQSILPETADQVERDETLCEACEPPRLPRSLSETGISLSQLCDLILKTVYLHGALSGDRLTQELRLPFCVTEEGISFLEQQGLLNADFVESDSPEQQRYSLSDSGRRRTRDAFEECRYVGPAPVSLRDYAEQCRKQSTRNIDFSEENLRDAFDHLHVHEDLFKQLGPAILSGQSMILFGPPGNGKSVLSKAIAKLMSRSGGTIYVPFAVTVDQRLITVFDPSVHRAVDHTQTESRQAAEEKSVAESENQQESDVDLRWRKILRPVIQCGSELTLEMLNLKYNELSGYYSAPIQMKANGGVMLIDDFGRQEMPSKTLFNRWILPLEERLDTLSLKTGKLLQIPFEQLTIFSTSQSPEEQGDQAFLRRVRHKIPVPPPTDEQFRSIFRRACEERHVRYDDWIVTQMLTNCYNSDHPPKSSDPRDLLDAVHAICRFNGESFHLSEELLTEAWRYCLNSSQGSTAGNPV</sequence>
<dbReference type="InterPro" id="IPR003593">
    <property type="entry name" value="AAA+_ATPase"/>
</dbReference>
<keyword evidence="4" id="KW-1185">Reference proteome</keyword>
<evidence type="ECO:0000313" key="4">
    <source>
        <dbReference type="Proteomes" id="UP000317243"/>
    </source>
</evidence>
<dbReference type="EMBL" id="SIHI01000036">
    <property type="protein sequence ID" value="TWT42977.1"/>
    <property type="molecule type" value="Genomic_DNA"/>
</dbReference>
<feature type="region of interest" description="Disordered" evidence="1">
    <location>
        <begin position="274"/>
        <end position="296"/>
    </location>
</feature>
<dbReference type="Gene3D" id="3.40.50.300">
    <property type="entry name" value="P-loop containing nucleotide triphosphate hydrolases"/>
    <property type="match status" value="1"/>
</dbReference>
<organism evidence="3 4">
    <name type="scientific">Thalassoglobus neptunius</name>
    <dbReference type="NCBI Taxonomy" id="1938619"/>
    <lineage>
        <taxon>Bacteria</taxon>
        <taxon>Pseudomonadati</taxon>
        <taxon>Planctomycetota</taxon>
        <taxon>Planctomycetia</taxon>
        <taxon>Planctomycetales</taxon>
        <taxon>Planctomycetaceae</taxon>
        <taxon>Thalassoglobus</taxon>
    </lineage>
</organism>
<dbReference type="GO" id="GO:0000502">
    <property type="term" value="C:proteasome complex"/>
    <property type="evidence" value="ECO:0007669"/>
    <property type="project" value="UniProtKB-KW"/>
</dbReference>
<feature type="domain" description="AAA+ ATPase" evidence="2">
    <location>
        <begin position="218"/>
        <end position="424"/>
    </location>
</feature>
<feature type="compositionally biased region" description="Basic and acidic residues" evidence="1">
    <location>
        <begin position="274"/>
        <end position="291"/>
    </location>
</feature>
<evidence type="ECO:0000313" key="3">
    <source>
        <dbReference type="EMBL" id="TWT42977.1"/>
    </source>
</evidence>
<feature type="compositionally biased region" description="Polar residues" evidence="1">
    <location>
        <begin position="17"/>
        <end position="31"/>
    </location>
</feature>
<name>A0A5C5VXX0_9PLAN</name>
<comment type="caution">
    <text evidence="3">The sequence shown here is derived from an EMBL/GenBank/DDBJ whole genome shotgun (WGS) entry which is preliminary data.</text>
</comment>
<dbReference type="AlphaFoldDB" id="A0A5C5VXX0"/>
<dbReference type="SUPFAM" id="SSF52540">
    <property type="entry name" value="P-loop containing nucleoside triphosphate hydrolases"/>
    <property type="match status" value="1"/>
</dbReference>
<evidence type="ECO:0000259" key="2">
    <source>
        <dbReference type="SMART" id="SM00382"/>
    </source>
</evidence>
<dbReference type="SMART" id="SM00382">
    <property type="entry name" value="AAA"/>
    <property type="match status" value="1"/>
</dbReference>